<evidence type="ECO:0000259" key="1">
    <source>
        <dbReference type="Pfam" id="PF07969"/>
    </source>
</evidence>
<keyword evidence="2" id="KW-0378">Hydrolase</keyword>
<gene>
    <name evidence="2" type="ORF">D3877_20000</name>
</gene>
<accession>A0A418VRL1</accession>
<keyword evidence="3" id="KW-1185">Reference proteome</keyword>
<feature type="domain" description="Amidohydrolase 3" evidence="1">
    <location>
        <begin position="54"/>
        <end position="538"/>
    </location>
</feature>
<dbReference type="InterPro" id="IPR033932">
    <property type="entry name" value="YtcJ-like"/>
</dbReference>
<dbReference type="GO" id="GO:0016810">
    <property type="term" value="F:hydrolase activity, acting on carbon-nitrogen (but not peptide) bonds"/>
    <property type="evidence" value="ECO:0007669"/>
    <property type="project" value="InterPro"/>
</dbReference>
<evidence type="ECO:0000313" key="3">
    <source>
        <dbReference type="Proteomes" id="UP000283458"/>
    </source>
</evidence>
<dbReference type="InterPro" id="IPR011059">
    <property type="entry name" value="Metal-dep_hydrolase_composite"/>
</dbReference>
<dbReference type="AlphaFoldDB" id="A0A418VRL1"/>
<dbReference type="SUPFAM" id="SSF51338">
    <property type="entry name" value="Composite domain of metallo-dependent hydrolases"/>
    <property type="match status" value="1"/>
</dbReference>
<dbReference type="PANTHER" id="PTHR22642">
    <property type="entry name" value="IMIDAZOLONEPROPIONASE"/>
    <property type="match status" value="1"/>
</dbReference>
<dbReference type="InterPro" id="IPR032466">
    <property type="entry name" value="Metal_Hydrolase"/>
</dbReference>
<comment type="caution">
    <text evidence="2">The sequence shown here is derived from an EMBL/GenBank/DDBJ whole genome shotgun (WGS) entry which is preliminary data.</text>
</comment>
<dbReference type="Proteomes" id="UP000283458">
    <property type="component" value="Unassembled WGS sequence"/>
</dbReference>
<dbReference type="EMBL" id="QYUL01000003">
    <property type="protein sequence ID" value="RJF79113.1"/>
    <property type="molecule type" value="Genomic_DNA"/>
</dbReference>
<dbReference type="InterPro" id="IPR013108">
    <property type="entry name" value="Amidohydro_3"/>
</dbReference>
<dbReference type="Gene3D" id="2.30.40.10">
    <property type="entry name" value="Urease, subunit C, domain 1"/>
    <property type="match status" value="1"/>
</dbReference>
<sequence length="629" mass="69282">MTDSVVADVILQNGAFVTLDRSNPTASAVAIKDGKFIAVGRENDMDGHRGPATRVIDLRRRSVLPGLTDNHTHVVRGGLNFNMELRWDGVRSLADAMDMLKRQVAITPPPQWVRVIGGFTEHQFAEKRLPTLDEINAVAPDTPVFILHLYDRALLNGAALRAVGYTKDTPEPPGGEITRDAQGNPTGLLLAKPNATILYATLSKGPRLPFEYQVNSTRHFMRELNRLGVTGVIDAGGGFQNYPEDYAVIQHLADEGQMTVRLAYNLFTQKPKQEKDDFLRWTSSVTYKQGDDYFRHNGAGEMLVFSAADFEDFRQPRPDMPPDMEGDLEEVVRILAENRWPWRLHATYDQTISRALDVFEKVNQDVPLSGLNWFFDHAETISDRSIDRIAALGGGVAVQHRMAYQGEYFIERYGAAAAEATPPIARILEKGVKVSAGTDATRVASYNPWVSLSWMVTGLTVGGTSLYPRRNCLDRETALRMWTENVAWFSNEEGKRGRIEVGHFADLIVPNKDYFHCAEDDIAFLTADLTMVGGKIVYGAGDFTALDDNPVPPAMPDWSPVRTFKGYAAWGEPDGAGAKSLHRAAAAGCGCANSCNIHGHAHARAWGAEVPTSDASSFWGVLGCACWAV</sequence>
<evidence type="ECO:0000313" key="2">
    <source>
        <dbReference type="EMBL" id="RJF79113.1"/>
    </source>
</evidence>
<dbReference type="CDD" id="cd01300">
    <property type="entry name" value="YtcJ_like"/>
    <property type="match status" value="1"/>
</dbReference>
<dbReference type="Gene3D" id="3.20.20.140">
    <property type="entry name" value="Metal-dependent hydrolases"/>
    <property type="match status" value="1"/>
</dbReference>
<dbReference type="Gene3D" id="3.10.310.70">
    <property type="match status" value="1"/>
</dbReference>
<name>A0A418VRL1_9PROT</name>
<dbReference type="RefSeq" id="WP_119832571.1">
    <property type="nucleotide sequence ID" value="NZ_QYUL01000003.1"/>
</dbReference>
<dbReference type="SUPFAM" id="SSF51556">
    <property type="entry name" value="Metallo-dependent hydrolases"/>
    <property type="match status" value="1"/>
</dbReference>
<reference evidence="2 3" key="1">
    <citation type="submission" date="2018-09" db="EMBL/GenBank/DDBJ databases">
        <authorList>
            <person name="Zhu H."/>
        </authorList>
    </citation>
    <scope>NUCLEOTIDE SEQUENCE [LARGE SCALE GENOMIC DNA]</scope>
    <source>
        <strain evidence="2 3">K2W22B-5</strain>
    </source>
</reference>
<dbReference type="Pfam" id="PF07969">
    <property type="entry name" value="Amidohydro_3"/>
    <property type="match status" value="1"/>
</dbReference>
<organism evidence="2 3">
    <name type="scientific">Azospirillum cavernae</name>
    <dbReference type="NCBI Taxonomy" id="2320860"/>
    <lineage>
        <taxon>Bacteria</taxon>
        <taxon>Pseudomonadati</taxon>
        <taxon>Pseudomonadota</taxon>
        <taxon>Alphaproteobacteria</taxon>
        <taxon>Rhodospirillales</taxon>
        <taxon>Azospirillaceae</taxon>
        <taxon>Azospirillum</taxon>
    </lineage>
</organism>
<proteinExistence type="predicted"/>
<dbReference type="PANTHER" id="PTHR22642:SF21">
    <property type="entry name" value="PERIPLASMIC PROTEIN"/>
    <property type="match status" value="1"/>
</dbReference>
<dbReference type="OrthoDB" id="9811399at2"/>
<protein>
    <submittedName>
        <fullName evidence="2">Amidohydrolase</fullName>
    </submittedName>
</protein>